<keyword evidence="5" id="KW-0411">Iron-sulfur</keyword>
<keyword evidence="2" id="KW-0949">S-adenosyl-L-methionine</keyword>
<dbReference type="InterPro" id="IPR023885">
    <property type="entry name" value="4Fe4S-binding_SPASM_dom"/>
</dbReference>
<dbReference type="Pfam" id="PF04055">
    <property type="entry name" value="Radical_SAM"/>
    <property type="match status" value="1"/>
</dbReference>
<dbReference type="NCBIfam" id="TIGR04084">
    <property type="entry name" value="rSAM_AF0577"/>
    <property type="match status" value="1"/>
</dbReference>
<accession>A0A8A3SA40</accession>
<reference evidence="7" key="2">
    <citation type="submission" date="2019-02" db="EMBL/GenBank/DDBJ databases">
        <authorList>
            <person name="Chen S.-C."/>
            <person name="Chien H.-H."/>
            <person name="Lai M.-C."/>
        </authorList>
    </citation>
    <scope>NUCLEOTIDE SEQUENCE</scope>
    <source>
        <strain evidence="7">N2F9704</strain>
    </source>
</reference>
<dbReference type="AlphaFoldDB" id="A0A8A3SA40"/>
<keyword evidence="8" id="KW-1185">Reference proteome</keyword>
<dbReference type="SFLD" id="SFLDS00029">
    <property type="entry name" value="Radical_SAM"/>
    <property type="match status" value="1"/>
</dbReference>
<evidence type="ECO:0000256" key="5">
    <source>
        <dbReference type="ARBA" id="ARBA00023014"/>
    </source>
</evidence>
<name>A0A8A3SA40_9EURY</name>
<dbReference type="InterPro" id="IPR013785">
    <property type="entry name" value="Aldolase_TIM"/>
</dbReference>
<dbReference type="InterPro" id="IPR007197">
    <property type="entry name" value="rSAM"/>
</dbReference>
<reference evidence="7" key="1">
    <citation type="journal article" date="2001" name="Int. J. Syst. Evol. Microbiol.">
        <title>Methanofollis aquaemaris sp. nov., a methanogen isolated from an aquaculture fish pond.</title>
        <authorList>
            <person name="Lai M.C."/>
            <person name="Chen S.C."/>
        </authorList>
    </citation>
    <scope>NUCLEOTIDE SEQUENCE</scope>
    <source>
        <strain evidence="7">N2F9704</strain>
    </source>
</reference>
<evidence type="ECO:0000259" key="6">
    <source>
        <dbReference type="Pfam" id="PF04055"/>
    </source>
</evidence>
<gene>
    <name evidence="7" type="ORF">RJ40_05060</name>
</gene>
<dbReference type="InterPro" id="IPR023867">
    <property type="entry name" value="Sulphatase_maturase_rSAM"/>
</dbReference>
<dbReference type="Proteomes" id="UP001042704">
    <property type="component" value="Chromosome"/>
</dbReference>
<evidence type="ECO:0000256" key="1">
    <source>
        <dbReference type="ARBA" id="ARBA00001966"/>
    </source>
</evidence>
<dbReference type="GO" id="GO:0016491">
    <property type="term" value="F:oxidoreductase activity"/>
    <property type="evidence" value="ECO:0007669"/>
    <property type="project" value="InterPro"/>
</dbReference>
<dbReference type="GO" id="GO:0051536">
    <property type="term" value="F:iron-sulfur cluster binding"/>
    <property type="evidence" value="ECO:0007669"/>
    <property type="project" value="UniProtKB-KW"/>
</dbReference>
<comment type="cofactor">
    <cofactor evidence="1">
        <name>[4Fe-4S] cluster</name>
        <dbReference type="ChEBI" id="CHEBI:49883"/>
    </cofactor>
</comment>
<dbReference type="PANTHER" id="PTHR43273">
    <property type="entry name" value="ANAEROBIC SULFATASE-MATURATING ENZYME HOMOLOG ASLB-RELATED"/>
    <property type="match status" value="1"/>
</dbReference>
<dbReference type="SFLD" id="SFLDG01067">
    <property type="entry name" value="SPASM/twitch_domain_containing"/>
    <property type="match status" value="1"/>
</dbReference>
<dbReference type="CDD" id="cd01335">
    <property type="entry name" value="Radical_SAM"/>
    <property type="match status" value="1"/>
</dbReference>
<sequence>MYYHLILTDACNLCCSYCRAKDFEESDPFGRWIAFDEDVPPELSFDLRDLYRFLSQDSGAVLTFYGGEPLLRLDLVREVMDHAPIGRFMLQTNALLLDRLEPEYRNRFSTVLVSIDGPEVLTDAHRGKGVYRRVMENVHALLDGGYTGELIARMTITEKTDIEKAVLYLSENSDHSFSSIHWQIDADFWGDYSKRDFGRWAAGSYNPGIRRLVGHWVERMKEGTVPTWYPFLGVTADLLLGREGGLRCGCGYANYTVMTDGTIIPCPCMVGMRDWYLGNVATTRPQDLPEVSVEGPCTACDLIDFCGGRCLYSSILRPWPEVGRHMVCGTVRNLRDAVVSSLPEIRELIREGVVSLDDFAYERYNGCEIIP</sequence>
<protein>
    <submittedName>
        <fullName evidence="7">TIGR04084 family radical SAM/SPASM domain-containing protein</fullName>
    </submittedName>
</protein>
<dbReference type="Gene3D" id="3.20.20.70">
    <property type="entry name" value="Aldolase class I"/>
    <property type="match status" value="1"/>
</dbReference>
<dbReference type="InterPro" id="IPR058240">
    <property type="entry name" value="rSAM_sf"/>
</dbReference>
<dbReference type="SFLD" id="SFLDG01104">
    <property type="entry name" value="Uncharacterised_Radical_SAM_Su"/>
    <property type="match status" value="1"/>
</dbReference>
<evidence type="ECO:0000313" key="8">
    <source>
        <dbReference type="Proteomes" id="UP001042704"/>
    </source>
</evidence>
<keyword evidence="4" id="KW-0408">Iron</keyword>
<dbReference type="InterPro" id="IPR023819">
    <property type="entry name" value="Pep-mod_rSAM_AF0577"/>
</dbReference>
<evidence type="ECO:0000313" key="7">
    <source>
        <dbReference type="EMBL" id="QSZ68381.1"/>
    </source>
</evidence>
<proteinExistence type="predicted"/>
<dbReference type="NCBIfam" id="TIGR04085">
    <property type="entry name" value="rSAM_more_4Fe4S"/>
    <property type="match status" value="1"/>
</dbReference>
<organism evidence="7 8">
    <name type="scientific">Methanofollis aquaemaris</name>
    <dbReference type="NCBI Taxonomy" id="126734"/>
    <lineage>
        <taxon>Archaea</taxon>
        <taxon>Methanobacteriati</taxon>
        <taxon>Methanobacteriota</taxon>
        <taxon>Stenosarchaea group</taxon>
        <taxon>Methanomicrobia</taxon>
        <taxon>Methanomicrobiales</taxon>
        <taxon>Methanomicrobiaceae</taxon>
        <taxon>Methanofollis</taxon>
    </lineage>
</organism>
<evidence type="ECO:0000256" key="2">
    <source>
        <dbReference type="ARBA" id="ARBA00022691"/>
    </source>
</evidence>
<evidence type="ECO:0000256" key="4">
    <source>
        <dbReference type="ARBA" id="ARBA00023004"/>
    </source>
</evidence>
<dbReference type="SUPFAM" id="SSF102114">
    <property type="entry name" value="Radical SAM enzymes"/>
    <property type="match status" value="1"/>
</dbReference>
<dbReference type="PANTHER" id="PTHR43273:SF2">
    <property type="entry name" value="RADICAL SAM CORE DOMAIN-CONTAINING PROTEIN"/>
    <property type="match status" value="1"/>
</dbReference>
<dbReference type="GO" id="GO:0046872">
    <property type="term" value="F:metal ion binding"/>
    <property type="evidence" value="ECO:0007669"/>
    <property type="project" value="UniProtKB-KW"/>
</dbReference>
<dbReference type="KEGG" id="maqe:RJ40_05060"/>
<evidence type="ECO:0000256" key="3">
    <source>
        <dbReference type="ARBA" id="ARBA00022723"/>
    </source>
</evidence>
<dbReference type="EMBL" id="CP036172">
    <property type="protein sequence ID" value="QSZ68381.1"/>
    <property type="molecule type" value="Genomic_DNA"/>
</dbReference>
<feature type="domain" description="Radical SAM core" evidence="6">
    <location>
        <begin position="6"/>
        <end position="151"/>
    </location>
</feature>
<keyword evidence="3" id="KW-0479">Metal-binding</keyword>